<proteinExistence type="predicted"/>
<comment type="pathway">
    <text evidence="1">Protein modification.</text>
</comment>
<name>A0A1R3GVB8_9ROSI</name>
<evidence type="ECO:0000256" key="1">
    <source>
        <dbReference type="ARBA" id="ARBA00043952"/>
    </source>
</evidence>
<dbReference type="Gene3D" id="3.50.50.80">
    <property type="entry name" value="Ubiquitin-activating enzyme E1, inactive adenylation domain, subdomain 1"/>
    <property type="match status" value="1"/>
</dbReference>
<evidence type="ECO:0000313" key="3">
    <source>
        <dbReference type="Proteomes" id="UP000187203"/>
    </source>
</evidence>
<sequence>MGLIAEPYFVIKAFSKELRSYLEFKRREDRAAGIEEPPVELSLHVLIGFRPGGFQLNREVIANKHSLHLFEYISQRAILLVANFTSLLYYLLPRKRADEGEVVGGVVKLWDLSSNFVFSESDIGKTRAFASVQKLQEVNIAVIISTLTTKLTKEQLSDFQMKQPKVLNFKPLREAIIVGSPYMIPYNTAIASLRGLCYDFDDDQFGNILWCLEIVVEPSKGGIAKINCVDGLNLVTCWLGIEQVSPTYDVIGLIIKELFVCLEYFMAVNIEENDIRTIARKSFLGVQLQMKQLDSIKMLAKMLSWIGTSSWFFIHIAQNSNMLLVVAALMNFERFENNWIGDPSTLVAYGFEVLNFSRRKPFSATQQQDYGFFEAWERILQPCLFLASLIKQIIGLAANFQQLLYFTSYHFALIFHMVHTWVLAPSLRQGCFHGMGIITGQK</sequence>
<dbReference type="EMBL" id="AWUE01021519">
    <property type="protein sequence ID" value="OMO61961.1"/>
    <property type="molecule type" value="Genomic_DNA"/>
</dbReference>
<dbReference type="AlphaFoldDB" id="A0A1R3GVB8"/>
<gene>
    <name evidence="2" type="ORF">COLO4_33285</name>
</gene>
<accession>A0A1R3GVB8</accession>
<comment type="caution">
    <text evidence="2">The sequence shown here is derived from an EMBL/GenBank/DDBJ whole genome shotgun (WGS) entry which is preliminary data.</text>
</comment>
<dbReference type="Proteomes" id="UP000187203">
    <property type="component" value="Unassembled WGS sequence"/>
</dbReference>
<dbReference type="STRING" id="93759.A0A1R3GVB8"/>
<evidence type="ECO:0000313" key="2">
    <source>
        <dbReference type="EMBL" id="OMO61961.1"/>
    </source>
</evidence>
<reference evidence="3" key="1">
    <citation type="submission" date="2013-09" db="EMBL/GenBank/DDBJ databases">
        <title>Corchorus olitorius genome sequencing.</title>
        <authorList>
            <person name="Alam M."/>
            <person name="Haque M.S."/>
            <person name="Islam M.S."/>
            <person name="Emdad E.M."/>
            <person name="Islam M.M."/>
            <person name="Ahmed B."/>
            <person name="Halim A."/>
            <person name="Hossen Q.M.M."/>
            <person name="Hossain M.Z."/>
            <person name="Ahmed R."/>
            <person name="Khan M.M."/>
            <person name="Islam R."/>
            <person name="Rashid M.M."/>
            <person name="Khan S.A."/>
            <person name="Rahman M.S."/>
            <person name="Alam M."/>
            <person name="Yahiya A.S."/>
            <person name="Khan M.S."/>
            <person name="Azam M.S."/>
            <person name="Haque T."/>
            <person name="Lashkar M.Z.H."/>
            <person name="Akhand A.I."/>
            <person name="Morshed G."/>
            <person name="Roy S."/>
            <person name="Uddin K.S."/>
            <person name="Rabeya T."/>
            <person name="Hossain A.S."/>
            <person name="Chowdhury A."/>
            <person name="Snigdha A.R."/>
            <person name="Mortoza M.S."/>
            <person name="Matin S.A."/>
            <person name="Hoque S.M.E."/>
            <person name="Islam M.K."/>
            <person name="Roy D.K."/>
            <person name="Haider R."/>
            <person name="Moosa M.M."/>
            <person name="Elias S.M."/>
            <person name="Hasan A.M."/>
            <person name="Jahan S."/>
            <person name="Shafiuddin M."/>
            <person name="Mahmood N."/>
            <person name="Shommy N.S."/>
        </authorList>
    </citation>
    <scope>NUCLEOTIDE SEQUENCE [LARGE SCALE GENOMIC DNA]</scope>
    <source>
        <strain evidence="3">cv. O-4</strain>
    </source>
</reference>
<dbReference type="SUPFAM" id="SSF69572">
    <property type="entry name" value="Activating enzymes of the ubiquitin-like proteins"/>
    <property type="match status" value="1"/>
</dbReference>
<dbReference type="InterPro" id="IPR035985">
    <property type="entry name" value="Ubiquitin-activating_enz"/>
</dbReference>
<dbReference type="GO" id="GO:0008641">
    <property type="term" value="F:ubiquitin-like modifier activating enzyme activity"/>
    <property type="evidence" value="ECO:0007669"/>
    <property type="project" value="InterPro"/>
</dbReference>
<protein>
    <submittedName>
        <fullName evidence="2">UBA/THIF-type NAD/FAD binding protein</fullName>
    </submittedName>
</protein>
<dbReference type="InterPro" id="IPR042449">
    <property type="entry name" value="Ub-E1_IAD_1"/>
</dbReference>
<keyword evidence="3" id="KW-1185">Reference proteome</keyword>
<organism evidence="2 3">
    <name type="scientific">Corchorus olitorius</name>
    <dbReference type="NCBI Taxonomy" id="93759"/>
    <lineage>
        <taxon>Eukaryota</taxon>
        <taxon>Viridiplantae</taxon>
        <taxon>Streptophyta</taxon>
        <taxon>Embryophyta</taxon>
        <taxon>Tracheophyta</taxon>
        <taxon>Spermatophyta</taxon>
        <taxon>Magnoliopsida</taxon>
        <taxon>eudicotyledons</taxon>
        <taxon>Gunneridae</taxon>
        <taxon>Pentapetalae</taxon>
        <taxon>rosids</taxon>
        <taxon>malvids</taxon>
        <taxon>Malvales</taxon>
        <taxon>Malvaceae</taxon>
        <taxon>Grewioideae</taxon>
        <taxon>Apeibeae</taxon>
        <taxon>Corchorus</taxon>
    </lineage>
</organism>